<protein>
    <submittedName>
        <fullName evidence="1">Uncharacterized protein</fullName>
    </submittedName>
</protein>
<proteinExistence type="predicted"/>
<comment type="caution">
    <text evidence="1">The sequence shown here is derived from an EMBL/GenBank/DDBJ whole genome shotgun (WGS) entry which is preliminary data.</text>
</comment>
<organism evidence="1 2">
    <name type="scientific">Plakobranchus ocellatus</name>
    <dbReference type="NCBI Taxonomy" id="259542"/>
    <lineage>
        <taxon>Eukaryota</taxon>
        <taxon>Metazoa</taxon>
        <taxon>Spiralia</taxon>
        <taxon>Lophotrochozoa</taxon>
        <taxon>Mollusca</taxon>
        <taxon>Gastropoda</taxon>
        <taxon>Heterobranchia</taxon>
        <taxon>Euthyneura</taxon>
        <taxon>Panpulmonata</taxon>
        <taxon>Sacoglossa</taxon>
        <taxon>Placobranchoidea</taxon>
        <taxon>Plakobranchidae</taxon>
        <taxon>Plakobranchus</taxon>
    </lineage>
</organism>
<dbReference type="EMBL" id="BLXT01000430">
    <property type="protein sequence ID" value="GFN77026.1"/>
    <property type="molecule type" value="Genomic_DNA"/>
</dbReference>
<dbReference type="AlphaFoldDB" id="A0AAV3Y2U5"/>
<evidence type="ECO:0000313" key="2">
    <source>
        <dbReference type="Proteomes" id="UP000735302"/>
    </source>
</evidence>
<accession>A0AAV3Y2U5</accession>
<name>A0AAV3Y2U5_9GAST</name>
<evidence type="ECO:0000313" key="1">
    <source>
        <dbReference type="EMBL" id="GFN77026.1"/>
    </source>
</evidence>
<keyword evidence="2" id="KW-1185">Reference proteome</keyword>
<reference evidence="1 2" key="1">
    <citation type="journal article" date="2021" name="Elife">
        <title>Chloroplast acquisition without the gene transfer in kleptoplastic sea slugs, Plakobranchus ocellatus.</title>
        <authorList>
            <person name="Maeda T."/>
            <person name="Takahashi S."/>
            <person name="Yoshida T."/>
            <person name="Shimamura S."/>
            <person name="Takaki Y."/>
            <person name="Nagai Y."/>
            <person name="Toyoda A."/>
            <person name="Suzuki Y."/>
            <person name="Arimoto A."/>
            <person name="Ishii H."/>
            <person name="Satoh N."/>
            <person name="Nishiyama T."/>
            <person name="Hasebe M."/>
            <person name="Maruyama T."/>
            <person name="Minagawa J."/>
            <person name="Obokata J."/>
            <person name="Shigenobu S."/>
        </authorList>
    </citation>
    <scope>NUCLEOTIDE SEQUENCE [LARGE SCALE GENOMIC DNA]</scope>
</reference>
<sequence length="107" mass="12519">MLNGTRDVEDRERGGVITHTRIRLNMAEGGGTLRQKKEYAEKVYLCMYAELDHDRVTTGRLSSDWPERRSVMAFCARTRERKVPAVFRAVTRRLDHRCPVLVQIRRC</sequence>
<gene>
    <name evidence="1" type="ORF">PoB_000353200</name>
</gene>
<dbReference type="Proteomes" id="UP000735302">
    <property type="component" value="Unassembled WGS sequence"/>
</dbReference>